<keyword evidence="12" id="KW-0472">Membrane</keyword>
<keyword evidence="10 14" id="KW-0408">Iron</keyword>
<dbReference type="InterPro" id="IPR001128">
    <property type="entry name" value="Cyt_P450"/>
</dbReference>
<dbReference type="InterPro" id="IPR050364">
    <property type="entry name" value="Cytochrome_P450_fung"/>
</dbReference>
<evidence type="ECO:0000256" key="1">
    <source>
        <dbReference type="ARBA" id="ARBA00001971"/>
    </source>
</evidence>
<keyword evidence="7 14" id="KW-0479">Metal-binding</keyword>
<reference evidence="16 17" key="1">
    <citation type="submission" date="2015-12" db="EMBL/GenBank/DDBJ databases">
        <title>Draft genome sequence of Moniliophthora roreri, the causal agent of frosty pod rot of cacao.</title>
        <authorList>
            <person name="Aime M.C."/>
            <person name="Diaz-Valderrama J.R."/>
            <person name="Kijpornyongpan T."/>
            <person name="Phillips-Mora W."/>
        </authorList>
    </citation>
    <scope>NUCLEOTIDE SEQUENCE [LARGE SCALE GENOMIC DNA]</scope>
    <source>
        <strain evidence="16 17">MCA 2952</strain>
    </source>
</reference>
<dbReference type="GO" id="GO:0016705">
    <property type="term" value="F:oxidoreductase activity, acting on paired donors, with incorporation or reduction of molecular oxygen"/>
    <property type="evidence" value="ECO:0007669"/>
    <property type="project" value="InterPro"/>
</dbReference>
<evidence type="ECO:0000256" key="2">
    <source>
        <dbReference type="ARBA" id="ARBA00004167"/>
    </source>
</evidence>
<organism evidence="16 17">
    <name type="scientific">Moniliophthora roreri</name>
    <name type="common">Frosty pod rot fungus</name>
    <name type="synonym">Monilia roreri</name>
    <dbReference type="NCBI Taxonomy" id="221103"/>
    <lineage>
        <taxon>Eukaryota</taxon>
        <taxon>Fungi</taxon>
        <taxon>Dikarya</taxon>
        <taxon>Basidiomycota</taxon>
        <taxon>Agaricomycotina</taxon>
        <taxon>Agaricomycetes</taxon>
        <taxon>Agaricomycetidae</taxon>
        <taxon>Agaricales</taxon>
        <taxon>Marasmiineae</taxon>
        <taxon>Marasmiaceae</taxon>
        <taxon>Moniliophthora</taxon>
    </lineage>
</organism>
<accession>A0A0W0FVI3</accession>
<evidence type="ECO:0000256" key="3">
    <source>
        <dbReference type="ARBA" id="ARBA00005179"/>
    </source>
</evidence>
<dbReference type="AlphaFoldDB" id="A0A0W0FVI3"/>
<dbReference type="GO" id="GO:0005506">
    <property type="term" value="F:iron ion binding"/>
    <property type="evidence" value="ECO:0007669"/>
    <property type="project" value="InterPro"/>
</dbReference>
<dbReference type="PRINTS" id="PR00463">
    <property type="entry name" value="EP450I"/>
</dbReference>
<comment type="cofactor">
    <cofactor evidence="1 14">
        <name>heme</name>
        <dbReference type="ChEBI" id="CHEBI:30413"/>
    </cofactor>
</comment>
<dbReference type="GO" id="GO:0004497">
    <property type="term" value="F:monooxygenase activity"/>
    <property type="evidence" value="ECO:0007669"/>
    <property type="project" value="UniProtKB-KW"/>
</dbReference>
<dbReference type="InterPro" id="IPR036396">
    <property type="entry name" value="Cyt_P450_sf"/>
</dbReference>
<dbReference type="SUPFAM" id="SSF48264">
    <property type="entry name" value="Cytochrome P450"/>
    <property type="match status" value="1"/>
</dbReference>
<evidence type="ECO:0000256" key="4">
    <source>
        <dbReference type="ARBA" id="ARBA00010617"/>
    </source>
</evidence>
<evidence type="ECO:0000256" key="15">
    <source>
        <dbReference type="SAM" id="SignalP"/>
    </source>
</evidence>
<evidence type="ECO:0000256" key="8">
    <source>
        <dbReference type="ARBA" id="ARBA00022989"/>
    </source>
</evidence>
<evidence type="ECO:0000256" key="13">
    <source>
        <dbReference type="ARBA" id="ARBA00023180"/>
    </source>
</evidence>
<sequence length="559" mass="63657">MALIYVLVLVFFLLYLISAFNKPRYPPGPRKLPFVGNVFQVPNLRQWVQFSKWAKEFGPIFHLAVGPQHIIVLNTPEIVEELFVRRSRVFSNRYAPHVAAEIMSAGQRTIFINGDTDEFRAVKKALHSAMNATASRRYRTLQDLESRMLLYHISELRREKDANTKMGTCSERHWYSVVNRLATNVAVMIVYGLRVSEVYGSKKLARLGMQFIKSPKPSRICLCPARFCNADGFPIFRLLPDYLAPWRIRAKQLHDREYGLYGGFLSEIMSDRKKGVDRPDCFVGAYIKERAEHGHEVLPGKGVADDGCLRDVFLAYAAGQVLEAASDTTACFMKTYVLFMLAYPEVLKKIRIELDSVVGSGRLPGFEDEERLPYLIATIKEVLRCRPPIPLGLPHSPSEDVIFDGYMIPKGSIVIGNVNAMHMDPVRFPEPTRFIPERWFASGKLDTSEPMRWGTGPDQDRDNYVLGWGRRYCPGSHIAEASIFITLSRLIWGLNMYSPTGNSPDPWNEDTYSAGFVTNPHSYDVVFEPRSPEHYAVLQRSFDEGQEQWEILGLAKDEL</sequence>
<comment type="pathway">
    <text evidence="3">Secondary metabolite biosynthesis.</text>
</comment>
<evidence type="ECO:0000313" key="16">
    <source>
        <dbReference type="EMBL" id="KTB40290.1"/>
    </source>
</evidence>
<evidence type="ECO:0000256" key="12">
    <source>
        <dbReference type="ARBA" id="ARBA00023136"/>
    </source>
</evidence>
<dbReference type="InterPro" id="IPR002401">
    <property type="entry name" value="Cyt_P450_E_grp-I"/>
</dbReference>
<evidence type="ECO:0000256" key="11">
    <source>
        <dbReference type="ARBA" id="ARBA00023033"/>
    </source>
</evidence>
<evidence type="ECO:0000256" key="7">
    <source>
        <dbReference type="ARBA" id="ARBA00022723"/>
    </source>
</evidence>
<dbReference type="GO" id="GO:0016020">
    <property type="term" value="C:membrane"/>
    <property type="evidence" value="ECO:0007669"/>
    <property type="project" value="UniProtKB-SubCell"/>
</dbReference>
<dbReference type="Gene3D" id="1.10.630.10">
    <property type="entry name" value="Cytochrome P450"/>
    <property type="match status" value="1"/>
</dbReference>
<keyword evidence="11" id="KW-0503">Monooxygenase</keyword>
<proteinExistence type="inferred from homology"/>
<dbReference type="eggNOG" id="KOG0156">
    <property type="taxonomic scope" value="Eukaryota"/>
</dbReference>
<keyword evidence="8" id="KW-1133">Transmembrane helix</keyword>
<keyword evidence="6" id="KW-0812">Transmembrane</keyword>
<dbReference type="PANTHER" id="PTHR46300">
    <property type="entry name" value="P450, PUTATIVE (EUROFUNG)-RELATED-RELATED"/>
    <property type="match status" value="1"/>
</dbReference>
<dbReference type="GO" id="GO:0020037">
    <property type="term" value="F:heme binding"/>
    <property type="evidence" value="ECO:0007669"/>
    <property type="project" value="InterPro"/>
</dbReference>
<evidence type="ECO:0000256" key="9">
    <source>
        <dbReference type="ARBA" id="ARBA00023002"/>
    </source>
</evidence>
<evidence type="ECO:0000256" key="14">
    <source>
        <dbReference type="PIRSR" id="PIRSR602401-1"/>
    </source>
</evidence>
<keyword evidence="15" id="KW-0732">Signal</keyword>
<evidence type="ECO:0008006" key="18">
    <source>
        <dbReference type="Google" id="ProtNLM"/>
    </source>
</evidence>
<dbReference type="PANTHER" id="PTHR46300:SF2">
    <property type="entry name" value="CYTOCHROME P450 MONOOXYGENASE ALNH-RELATED"/>
    <property type="match status" value="1"/>
</dbReference>
<name>A0A0W0FVI3_MONRR</name>
<evidence type="ECO:0000256" key="5">
    <source>
        <dbReference type="ARBA" id="ARBA00022617"/>
    </source>
</evidence>
<feature type="chain" id="PRO_5006902167" description="Cytochrome P450" evidence="15">
    <location>
        <begin position="20"/>
        <end position="559"/>
    </location>
</feature>
<comment type="caution">
    <text evidence="16">The sequence shown here is derived from an EMBL/GenBank/DDBJ whole genome shotgun (WGS) entry which is preliminary data.</text>
</comment>
<keyword evidence="9" id="KW-0560">Oxidoreductase</keyword>
<dbReference type="CDD" id="cd11065">
    <property type="entry name" value="CYP64-like"/>
    <property type="match status" value="1"/>
</dbReference>
<keyword evidence="5 14" id="KW-0349">Heme</keyword>
<feature type="signal peptide" evidence="15">
    <location>
        <begin position="1"/>
        <end position="19"/>
    </location>
</feature>
<comment type="subcellular location">
    <subcellularLocation>
        <location evidence="2">Membrane</location>
        <topology evidence="2">Single-pass membrane protein</topology>
    </subcellularLocation>
</comment>
<evidence type="ECO:0000256" key="6">
    <source>
        <dbReference type="ARBA" id="ARBA00022692"/>
    </source>
</evidence>
<dbReference type="EMBL" id="LATX01001592">
    <property type="protein sequence ID" value="KTB40290.1"/>
    <property type="molecule type" value="Genomic_DNA"/>
</dbReference>
<protein>
    <recommendedName>
        <fullName evidence="18">Cytochrome P450</fullName>
    </recommendedName>
</protein>
<evidence type="ECO:0000313" key="17">
    <source>
        <dbReference type="Proteomes" id="UP000054988"/>
    </source>
</evidence>
<evidence type="ECO:0000256" key="10">
    <source>
        <dbReference type="ARBA" id="ARBA00023004"/>
    </source>
</evidence>
<dbReference type="Pfam" id="PF00067">
    <property type="entry name" value="p450"/>
    <property type="match status" value="1"/>
</dbReference>
<dbReference type="Proteomes" id="UP000054988">
    <property type="component" value="Unassembled WGS sequence"/>
</dbReference>
<keyword evidence="13" id="KW-0325">Glycoprotein</keyword>
<gene>
    <name evidence="16" type="ORF">WG66_7142</name>
</gene>
<comment type="similarity">
    <text evidence="4">Belongs to the cytochrome P450 family.</text>
</comment>
<feature type="binding site" description="axial binding residue" evidence="14">
    <location>
        <position position="473"/>
    </location>
    <ligand>
        <name>heme</name>
        <dbReference type="ChEBI" id="CHEBI:30413"/>
    </ligand>
    <ligandPart>
        <name>Fe</name>
        <dbReference type="ChEBI" id="CHEBI:18248"/>
    </ligandPart>
</feature>